<proteinExistence type="predicted"/>
<dbReference type="Gene3D" id="2.60.40.1500">
    <property type="entry name" value="Glycosyl hydrolase domain, family 39"/>
    <property type="match status" value="1"/>
</dbReference>
<dbReference type="InterPro" id="IPR018060">
    <property type="entry name" value="HTH_AraC"/>
</dbReference>
<dbReference type="SUPFAM" id="SSF46689">
    <property type="entry name" value="Homeodomain-like"/>
    <property type="match status" value="1"/>
</dbReference>
<evidence type="ECO:0000259" key="4">
    <source>
        <dbReference type="PROSITE" id="PS01124"/>
    </source>
</evidence>
<dbReference type="PROSITE" id="PS00041">
    <property type="entry name" value="HTH_ARAC_FAMILY_1"/>
    <property type="match status" value="1"/>
</dbReference>
<evidence type="ECO:0000256" key="1">
    <source>
        <dbReference type="ARBA" id="ARBA00023015"/>
    </source>
</evidence>
<dbReference type="PANTHER" id="PTHR43280">
    <property type="entry name" value="ARAC-FAMILY TRANSCRIPTIONAL REGULATOR"/>
    <property type="match status" value="1"/>
</dbReference>
<dbReference type="AlphaFoldDB" id="A0A6N7XCV7"/>
<organism evidence="5 6">
    <name type="scientific">Peptostreptococcus porci</name>
    <dbReference type="NCBI Taxonomy" id="2652282"/>
    <lineage>
        <taxon>Bacteria</taxon>
        <taxon>Bacillati</taxon>
        <taxon>Bacillota</taxon>
        <taxon>Clostridia</taxon>
        <taxon>Peptostreptococcales</taxon>
        <taxon>Peptostreptococcaceae</taxon>
        <taxon>Peptostreptococcus</taxon>
    </lineage>
</organism>
<sequence>MNSSNNLVLKVNSKVELTEYIPFDFNISSYNIISFNVNPIKKLKVIMVLEGKIELETQGRIIVLEKNQIGVINPSKVYIIKPQEKNLIIELNIDRSFIVGDKDNLEIMDYCIFGDTSEEHYKKLVELIENLFYLYVKDNVVSSNMLLTVLNEVLNVMNGSFVQSREYLGQAFKFWQEEKLYELMERIYKNSGRYLLNDLADEFGMKPSNFSNLFKKVSGCGFVDFHHYTRLEKSIRLLSNKEYSISDVAELSGFSSSKTLSESYKKYIGITPLSARKFISNNINEYKYMSLNNILSLDLLKAIFTKYSEERFFSKKDIDFVREKVFNVDSKDESKAIELHSGFSKVADVDIYEGEWFDFYRDNSSHLKHEYMRINLCFENGEIYWIKNIANKEKLNFYDANYYIQEFHRISLNPMLVLEFPEKTIDLILENSFNLKCIEEVIDFFDFLASNVPMRNLKNWMIEIKMPSLWNRKYDSNRHMLNKKIYRLIRDLVINKIGIENIGVNLGEVSIVENRDLLDDMEEIIMYGDYPKFFSYDVVDETLYVTKDASECILLRIIEQMDRMFKYIELLKQKYFFDAELYVSRMMLYYDWKSIPEQYWESIQALSLISTYLFFQINKVVVCSSYTFNEFFESRKEFIKSIGDFTLKYMMNNIWGIKSLNYYVRSYLESFSGLCVYNEPGLIVTKNKDDFACMLYQDMASCIKYIMSGNDEREFPVKNFRVRILGMVGRYKVITKTIKSSKGSFYNDFKKLGAQKFLTVEEKDYLKKKVIPEMHVENVSLFGVFDKTFTLDLFEIMYLEIKKINI</sequence>
<dbReference type="RefSeq" id="WP_154536829.1">
    <property type="nucleotide sequence ID" value="NZ_VUNE01000001.1"/>
</dbReference>
<dbReference type="Pfam" id="PF12833">
    <property type="entry name" value="HTH_18"/>
    <property type="match status" value="1"/>
</dbReference>
<comment type="caution">
    <text evidence="5">The sequence shown here is derived from an EMBL/GenBank/DDBJ whole genome shotgun (WGS) entry which is preliminary data.</text>
</comment>
<dbReference type="Gene3D" id="1.10.10.60">
    <property type="entry name" value="Homeodomain-like"/>
    <property type="match status" value="1"/>
</dbReference>
<dbReference type="InterPro" id="IPR018062">
    <property type="entry name" value="HTH_AraC-typ_CS"/>
</dbReference>
<dbReference type="Proteomes" id="UP000440713">
    <property type="component" value="Unassembled WGS sequence"/>
</dbReference>
<dbReference type="GO" id="GO:0003700">
    <property type="term" value="F:DNA-binding transcription factor activity"/>
    <property type="evidence" value="ECO:0007669"/>
    <property type="project" value="InterPro"/>
</dbReference>
<keyword evidence="3" id="KW-0804">Transcription</keyword>
<reference evidence="5 6" key="1">
    <citation type="submission" date="2019-08" db="EMBL/GenBank/DDBJ databases">
        <title>In-depth cultivation of the pig gut microbiome towards novel bacterial diversity and tailored functional studies.</title>
        <authorList>
            <person name="Wylensek D."/>
            <person name="Hitch T.C.A."/>
            <person name="Clavel T."/>
        </authorList>
    </citation>
    <scope>NUCLEOTIDE SEQUENCE [LARGE SCALE GENOMIC DNA]</scope>
    <source>
        <strain evidence="5 6">WCA-SAB-591-4A-A</strain>
    </source>
</reference>
<dbReference type="GO" id="GO:0043565">
    <property type="term" value="F:sequence-specific DNA binding"/>
    <property type="evidence" value="ECO:0007669"/>
    <property type="project" value="InterPro"/>
</dbReference>
<dbReference type="EMBL" id="VUNE01000001">
    <property type="protein sequence ID" value="MST61383.1"/>
    <property type="molecule type" value="Genomic_DNA"/>
</dbReference>
<keyword evidence="1" id="KW-0805">Transcription regulation</keyword>
<keyword evidence="6" id="KW-1185">Reference proteome</keyword>
<gene>
    <name evidence="5" type="ORF">FYJ71_00105</name>
</gene>
<dbReference type="SMART" id="SM00342">
    <property type="entry name" value="HTH_ARAC"/>
    <property type="match status" value="1"/>
</dbReference>
<evidence type="ECO:0000313" key="6">
    <source>
        <dbReference type="Proteomes" id="UP000440713"/>
    </source>
</evidence>
<accession>A0A6N7XCV7</accession>
<keyword evidence="2" id="KW-0238">DNA-binding</keyword>
<name>A0A6N7XCV7_9FIRM</name>
<evidence type="ECO:0000256" key="3">
    <source>
        <dbReference type="ARBA" id="ARBA00023163"/>
    </source>
</evidence>
<dbReference type="InterPro" id="IPR009057">
    <property type="entry name" value="Homeodomain-like_sf"/>
</dbReference>
<evidence type="ECO:0000256" key="2">
    <source>
        <dbReference type="ARBA" id="ARBA00023125"/>
    </source>
</evidence>
<dbReference type="PANTHER" id="PTHR43280:SF28">
    <property type="entry name" value="HTH-TYPE TRANSCRIPTIONAL ACTIVATOR RHAS"/>
    <property type="match status" value="1"/>
</dbReference>
<feature type="domain" description="HTH araC/xylS-type" evidence="4">
    <location>
        <begin position="178"/>
        <end position="278"/>
    </location>
</feature>
<evidence type="ECO:0000313" key="5">
    <source>
        <dbReference type="EMBL" id="MST61383.1"/>
    </source>
</evidence>
<protein>
    <submittedName>
        <fullName evidence="5">Helix-turn-helix transcriptional regulator</fullName>
    </submittedName>
</protein>
<dbReference type="PROSITE" id="PS01124">
    <property type="entry name" value="HTH_ARAC_FAMILY_2"/>
    <property type="match status" value="1"/>
</dbReference>